<reference evidence="2 3" key="1">
    <citation type="submission" date="2023-08" db="EMBL/GenBank/DDBJ databases">
        <title>Black Yeasts Isolated from many extreme environments.</title>
        <authorList>
            <person name="Coleine C."/>
            <person name="Stajich J.E."/>
            <person name="Selbmann L."/>
        </authorList>
    </citation>
    <scope>NUCLEOTIDE SEQUENCE [LARGE SCALE GENOMIC DNA]</scope>
    <source>
        <strain evidence="2 3">CCFEE 5935</strain>
    </source>
</reference>
<accession>A0AAV9P7J9</accession>
<gene>
    <name evidence="2" type="ORF">LTR77_006017</name>
</gene>
<name>A0AAV9P7J9_9PEZI</name>
<sequence>MLHASINIPPGHTGPLNIQLQPPPSGSWDQLERPPAFPLPQTSRCMFLELPRELRDQIYGHLYLVPQNPARKCRSYFNFSNPHNFALGTSLLRTCSRIHTEASSVLYGSNHFLFARQRRETGSYWSAKWREVGFNAVRRFLVAIGPKNIRRIKHATLLLEDATPYLNPRLKTPKARRFVHDQCLMKVLRLLAAKGRLKKLGLLFRGRRRVDKNDTKFLEALCTVQADDVEFVRDLTQSWLGYLPPSKQHAAVDKMCLQSMKRKEALPDAVEDDDDNDDDDMSRTIQACRV</sequence>
<feature type="region of interest" description="Disordered" evidence="1">
    <location>
        <begin position="1"/>
        <end position="33"/>
    </location>
</feature>
<dbReference type="AlphaFoldDB" id="A0AAV9P7J9"/>
<evidence type="ECO:0000313" key="2">
    <source>
        <dbReference type="EMBL" id="KAK5168708.1"/>
    </source>
</evidence>
<dbReference type="GeneID" id="89927357"/>
<dbReference type="Proteomes" id="UP001337655">
    <property type="component" value="Unassembled WGS sequence"/>
</dbReference>
<evidence type="ECO:0008006" key="4">
    <source>
        <dbReference type="Google" id="ProtNLM"/>
    </source>
</evidence>
<dbReference type="PANTHER" id="PTHR42085">
    <property type="entry name" value="F-BOX DOMAIN-CONTAINING PROTEIN"/>
    <property type="match status" value="1"/>
</dbReference>
<evidence type="ECO:0000256" key="1">
    <source>
        <dbReference type="SAM" id="MobiDB-lite"/>
    </source>
</evidence>
<comment type="caution">
    <text evidence="2">The sequence shown here is derived from an EMBL/GenBank/DDBJ whole genome shotgun (WGS) entry which is preliminary data.</text>
</comment>
<proteinExistence type="predicted"/>
<dbReference type="PANTHER" id="PTHR42085:SF8">
    <property type="entry name" value="F-BOX DOMAIN-CONTAINING PROTEIN"/>
    <property type="match status" value="1"/>
</dbReference>
<dbReference type="RefSeq" id="XP_064658174.1">
    <property type="nucleotide sequence ID" value="XM_064803259.1"/>
</dbReference>
<evidence type="ECO:0000313" key="3">
    <source>
        <dbReference type="Proteomes" id="UP001337655"/>
    </source>
</evidence>
<organism evidence="2 3">
    <name type="scientific">Saxophila tyrrhenica</name>
    <dbReference type="NCBI Taxonomy" id="1690608"/>
    <lineage>
        <taxon>Eukaryota</taxon>
        <taxon>Fungi</taxon>
        <taxon>Dikarya</taxon>
        <taxon>Ascomycota</taxon>
        <taxon>Pezizomycotina</taxon>
        <taxon>Dothideomycetes</taxon>
        <taxon>Dothideomycetidae</taxon>
        <taxon>Mycosphaerellales</taxon>
        <taxon>Extremaceae</taxon>
        <taxon>Saxophila</taxon>
    </lineage>
</organism>
<dbReference type="EMBL" id="JAVRRT010000009">
    <property type="protein sequence ID" value="KAK5168708.1"/>
    <property type="molecule type" value="Genomic_DNA"/>
</dbReference>
<dbReference type="InterPro" id="IPR038883">
    <property type="entry name" value="AN11006-like"/>
</dbReference>
<keyword evidence="3" id="KW-1185">Reference proteome</keyword>
<protein>
    <recommendedName>
        <fullName evidence="4">F-box domain-containing protein</fullName>
    </recommendedName>
</protein>